<evidence type="ECO:0000256" key="1">
    <source>
        <dbReference type="SAM" id="Phobius"/>
    </source>
</evidence>
<evidence type="ECO:0000313" key="5">
    <source>
        <dbReference type="Proteomes" id="UP000290037"/>
    </source>
</evidence>
<evidence type="ECO:0000313" key="4">
    <source>
        <dbReference type="Proteomes" id="UP000184240"/>
    </source>
</evidence>
<dbReference type="EMBL" id="FQXT01000003">
    <property type="protein sequence ID" value="SHI05592.1"/>
    <property type="molecule type" value="Genomic_DNA"/>
</dbReference>
<gene>
    <name evidence="2" type="ORF">DSM01_1144</name>
    <name evidence="3" type="ORF">SAMN04487999_1851</name>
</gene>
<accession>A0A1M5Y0S2</accession>
<reference evidence="4" key="1">
    <citation type="submission" date="2016-11" db="EMBL/GenBank/DDBJ databases">
        <authorList>
            <person name="Varghese N."/>
            <person name="Submissions S."/>
        </authorList>
    </citation>
    <scope>NUCLEOTIDE SEQUENCE [LARGE SCALE GENOMIC DNA]</scope>
    <source>
        <strain evidence="4">DSM 19859</strain>
    </source>
</reference>
<sequence>MKSKKENNKQQFNIPLGYFESFENRLLTELKFQELFPNKNDGFSVPAQYFEKVEQVILNQNKPKGKLVEYNFKTIAATVAAIAAVLLVLFNVVNPIEKEMQFDSLSITSLENYFEEEERVQDYLSAEELSTIENSTSIFDNETVSEELIYEYVDQDIVQSSLLDQ</sequence>
<dbReference type="Proteomes" id="UP000184240">
    <property type="component" value="Unassembled WGS sequence"/>
</dbReference>
<feature type="transmembrane region" description="Helical" evidence="1">
    <location>
        <begin position="70"/>
        <end position="93"/>
    </location>
</feature>
<dbReference type="AlphaFoldDB" id="A0A1M5Y0S2"/>
<evidence type="ECO:0000313" key="2">
    <source>
        <dbReference type="EMBL" id="RXG30394.1"/>
    </source>
</evidence>
<dbReference type="EMBL" id="QOVN01000002">
    <property type="protein sequence ID" value="RXG30394.1"/>
    <property type="molecule type" value="Genomic_DNA"/>
</dbReference>
<keyword evidence="5" id="KW-1185">Reference proteome</keyword>
<protein>
    <submittedName>
        <fullName evidence="3">Uncharacterized protein</fullName>
    </submittedName>
</protein>
<dbReference type="Proteomes" id="UP000290037">
    <property type="component" value="Unassembled WGS sequence"/>
</dbReference>
<dbReference type="RefSeq" id="WP_072982436.1">
    <property type="nucleotide sequence ID" value="NZ_CP084318.1"/>
</dbReference>
<organism evidence="3 4">
    <name type="scientific">Leeuwenhoekiella palythoae</name>
    <dbReference type="NCBI Taxonomy" id="573501"/>
    <lineage>
        <taxon>Bacteria</taxon>
        <taxon>Pseudomonadati</taxon>
        <taxon>Bacteroidota</taxon>
        <taxon>Flavobacteriia</taxon>
        <taxon>Flavobacteriales</taxon>
        <taxon>Flavobacteriaceae</taxon>
        <taxon>Leeuwenhoekiella</taxon>
    </lineage>
</organism>
<dbReference type="STRING" id="573501.SAMN04487999_1851"/>
<reference evidence="2 5" key="3">
    <citation type="submission" date="2018-07" db="EMBL/GenBank/DDBJ databases">
        <title>Leeuwenhoekiella genomics.</title>
        <authorList>
            <person name="Tahon G."/>
            <person name="Willems A."/>
        </authorList>
    </citation>
    <scope>NUCLEOTIDE SEQUENCE [LARGE SCALE GENOMIC DNA]</scope>
    <source>
        <strain evidence="2 5">LMG 24856</strain>
    </source>
</reference>
<dbReference type="OrthoDB" id="981524at2"/>
<keyword evidence="1" id="KW-1133">Transmembrane helix</keyword>
<keyword evidence="1" id="KW-0472">Membrane</keyword>
<reference evidence="3" key="2">
    <citation type="submission" date="2016-11" db="EMBL/GenBank/DDBJ databases">
        <authorList>
            <person name="Jaros S."/>
            <person name="Januszkiewicz K."/>
            <person name="Wedrychowicz H."/>
        </authorList>
    </citation>
    <scope>NUCLEOTIDE SEQUENCE [LARGE SCALE GENOMIC DNA]</scope>
    <source>
        <strain evidence="3">DSM 19859</strain>
    </source>
</reference>
<evidence type="ECO:0000313" key="3">
    <source>
        <dbReference type="EMBL" id="SHI05592.1"/>
    </source>
</evidence>
<keyword evidence="1" id="KW-0812">Transmembrane</keyword>
<proteinExistence type="predicted"/>
<name>A0A1M5Y0S2_9FLAO</name>